<dbReference type="EMBL" id="NBNE01003691">
    <property type="protein sequence ID" value="OWZ07064.1"/>
    <property type="molecule type" value="Genomic_DNA"/>
</dbReference>
<keyword evidence="2" id="KW-0547">Nucleotide-binding</keyword>
<keyword evidence="2" id="KW-0067">ATP-binding</keyword>
<dbReference type="AlphaFoldDB" id="A0A225VPN2"/>
<dbReference type="STRING" id="4795.A0A225VPN2"/>
<reference evidence="3" key="1">
    <citation type="submission" date="2017-03" db="EMBL/GenBank/DDBJ databases">
        <title>Phytopthora megakarya and P. palmivora, two closely related causual agents of cacao black pod achieved similar genome size and gene model numbers by different mechanisms.</title>
        <authorList>
            <person name="Ali S."/>
            <person name="Shao J."/>
            <person name="Larry D.J."/>
            <person name="Kronmiller B."/>
            <person name="Shen D."/>
            <person name="Strem M.D."/>
            <person name="Melnick R.L."/>
            <person name="Guiltinan M.J."/>
            <person name="Tyler B.M."/>
            <person name="Meinhardt L.W."/>
            <person name="Bailey B.A."/>
        </authorList>
    </citation>
    <scope>NUCLEOTIDE SEQUENCE [LARGE SCALE GENOMIC DNA]</scope>
    <source>
        <strain evidence="3">zdho120</strain>
    </source>
</reference>
<dbReference type="PANTHER" id="PTHR10492:SF57">
    <property type="entry name" value="ATP-DEPENDENT DNA HELICASE"/>
    <property type="match status" value="1"/>
</dbReference>
<keyword evidence="2" id="KW-0347">Helicase</keyword>
<gene>
    <name evidence="2" type="ORF">PHMEG_00020593</name>
</gene>
<dbReference type="Pfam" id="PF21530">
    <property type="entry name" value="Pif1_2B_dom"/>
    <property type="match status" value="1"/>
</dbReference>
<organism evidence="2 3">
    <name type="scientific">Phytophthora megakarya</name>
    <dbReference type="NCBI Taxonomy" id="4795"/>
    <lineage>
        <taxon>Eukaryota</taxon>
        <taxon>Sar</taxon>
        <taxon>Stramenopiles</taxon>
        <taxon>Oomycota</taxon>
        <taxon>Peronosporomycetes</taxon>
        <taxon>Peronosporales</taxon>
        <taxon>Peronosporaceae</taxon>
        <taxon>Phytophthora</taxon>
    </lineage>
</organism>
<dbReference type="InterPro" id="IPR049163">
    <property type="entry name" value="Pif1-like_2B_dom"/>
</dbReference>
<feature type="domain" description="DNA helicase Pif1-like 2B" evidence="1">
    <location>
        <begin position="119"/>
        <end position="165"/>
    </location>
</feature>
<dbReference type="OrthoDB" id="114617at2759"/>
<sequence>MCEAPEIHDPPVSGGEEVEFPNFTLLRGNEGYDPCDDSEPEDDRRVRTVNALINAVYPRVGEKHLPDQYFVDRAILASTNASVRRINEMVAERLSGETKEYLPNDSLEGSEDASLFEPEFLNSVNFSGMLPHKMILKVGTPVIMIRTLNSDDSLRNGTHLRVAALREKCIDATIMTGPRRGKRVFLPRIVFLSDDDDKEFPFTMR</sequence>
<evidence type="ECO:0000313" key="2">
    <source>
        <dbReference type="EMBL" id="OWZ07064.1"/>
    </source>
</evidence>
<comment type="caution">
    <text evidence="2">The sequence shown here is derived from an EMBL/GenBank/DDBJ whole genome shotgun (WGS) entry which is preliminary data.</text>
</comment>
<dbReference type="Proteomes" id="UP000198211">
    <property type="component" value="Unassembled WGS sequence"/>
</dbReference>
<evidence type="ECO:0000313" key="3">
    <source>
        <dbReference type="Proteomes" id="UP000198211"/>
    </source>
</evidence>
<evidence type="ECO:0000259" key="1">
    <source>
        <dbReference type="Pfam" id="PF21530"/>
    </source>
</evidence>
<name>A0A225VPN2_9STRA</name>
<keyword evidence="3" id="KW-1185">Reference proteome</keyword>
<keyword evidence="2" id="KW-0378">Hydrolase</keyword>
<accession>A0A225VPN2</accession>
<proteinExistence type="predicted"/>
<protein>
    <submittedName>
        <fullName evidence="2">Helitron helicase</fullName>
    </submittedName>
</protein>
<dbReference type="PANTHER" id="PTHR10492">
    <property type="match status" value="1"/>
</dbReference>
<feature type="non-terminal residue" evidence="2">
    <location>
        <position position="205"/>
    </location>
</feature>
<dbReference type="GO" id="GO:0004386">
    <property type="term" value="F:helicase activity"/>
    <property type="evidence" value="ECO:0007669"/>
    <property type="project" value="UniProtKB-KW"/>
</dbReference>